<dbReference type="RefSeq" id="WP_268881485.1">
    <property type="nucleotide sequence ID" value="NZ_CP114029.1"/>
</dbReference>
<evidence type="ECO:0000313" key="2">
    <source>
        <dbReference type="Proteomes" id="UP001164020"/>
    </source>
</evidence>
<name>A0ABY7BZ54_9HYPH</name>
<dbReference type="Proteomes" id="UP001164020">
    <property type="component" value="Chromosome"/>
</dbReference>
<dbReference type="NCBIfam" id="NF047331">
    <property type="entry name" value="phage_HTJ"/>
    <property type="match status" value="1"/>
</dbReference>
<accession>A0ABY7BZ54</accession>
<dbReference type="EMBL" id="CP114029">
    <property type="protein sequence ID" value="WAP69048.1"/>
    <property type="molecule type" value="Genomic_DNA"/>
</dbReference>
<proteinExistence type="predicted"/>
<reference evidence="1" key="1">
    <citation type="submission" date="2022-12" db="EMBL/GenBank/DDBJ databases">
        <title>Jiella pelagia sp. nov., isolated from phosphonate enriched culture of Northwest Pacific surface seawater.</title>
        <authorList>
            <person name="Shin D.Y."/>
            <person name="Hwang C.Y."/>
        </authorList>
    </citation>
    <scope>NUCLEOTIDE SEQUENCE</scope>
    <source>
        <strain evidence="1">HL-NP1</strain>
    </source>
</reference>
<protein>
    <submittedName>
        <fullName evidence="1">Uncharacterized protein</fullName>
    </submittedName>
</protein>
<sequence>MANSIEEQYQALCDAIAGGQLEVEYDGKRVKYRNLSEMFAIKQMLEQDPRVSGAKGVKRFYPVISKGLN</sequence>
<organism evidence="1 2">
    <name type="scientific">Jiella pelagia</name>
    <dbReference type="NCBI Taxonomy" id="2986949"/>
    <lineage>
        <taxon>Bacteria</taxon>
        <taxon>Pseudomonadati</taxon>
        <taxon>Pseudomonadota</taxon>
        <taxon>Alphaproteobacteria</taxon>
        <taxon>Hyphomicrobiales</taxon>
        <taxon>Aurantimonadaceae</taxon>
        <taxon>Jiella</taxon>
    </lineage>
</organism>
<keyword evidence="2" id="KW-1185">Reference proteome</keyword>
<evidence type="ECO:0000313" key="1">
    <source>
        <dbReference type="EMBL" id="WAP69048.1"/>
    </source>
</evidence>
<gene>
    <name evidence="1" type="ORF">OH818_01550</name>
</gene>